<dbReference type="EMBL" id="KQ434778">
    <property type="protein sequence ID" value="KZC04298.1"/>
    <property type="molecule type" value="Genomic_DNA"/>
</dbReference>
<dbReference type="SMART" id="SM00368">
    <property type="entry name" value="LRR_RI"/>
    <property type="match status" value="4"/>
</dbReference>
<feature type="coiled-coil region" evidence="1">
    <location>
        <begin position="313"/>
        <end position="382"/>
    </location>
</feature>
<organism evidence="2 3">
    <name type="scientific">Dufourea novaeangliae</name>
    <name type="common">Sweat bee</name>
    <dbReference type="NCBI Taxonomy" id="178035"/>
    <lineage>
        <taxon>Eukaryota</taxon>
        <taxon>Metazoa</taxon>
        <taxon>Ecdysozoa</taxon>
        <taxon>Arthropoda</taxon>
        <taxon>Hexapoda</taxon>
        <taxon>Insecta</taxon>
        <taxon>Pterygota</taxon>
        <taxon>Neoptera</taxon>
        <taxon>Endopterygota</taxon>
        <taxon>Hymenoptera</taxon>
        <taxon>Apocrita</taxon>
        <taxon>Aculeata</taxon>
        <taxon>Apoidea</taxon>
        <taxon>Anthophila</taxon>
        <taxon>Halictidae</taxon>
        <taxon>Rophitinae</taxon>
        <taxon>Dufourea</taxon>
    </lineage>
</organism>
<dbReference type="GO" id="GO:0036064">
    <property type="term" value="C:ciliary basal body"/>
    <property type="evidence" value="ECO:0007669"/>
    <property type="project" value="TreeGrafter"/>
</dbReference>
<keyword evidence="3" id="KW-1185">Reference proteome</keyword>
<evidence type="ECO:0000313" key="3">
    <source>
        <dbReference type="Proteomes" id="UP000076502"/>
    </source>
</evidence>
<dbReference type="InterPro" id="IPR001611">
    <property type="entry name" value="Leu-rich_rpt"/>
</dbReference>
<dbReference type="SUPFAM" id="SSF52047">
    <property type="entry name" value="RNI-like"/>
    <property type="match status" value="1"/>
</dbReference>
<accession>A0A154NZ60</accession>
<dbReference type="OrthoDB" id="78308at2759"/>
<evidence type="ECO:0000256" key="1">
    <source>
        <dbReference type="SAM" id="Coils"/>
    </source>
</evidence>
<dbReference type="InterPro" id="IPR032675">
    <property type="entry name" value="LRR_dom_sf"/>
</dbReference>
<dbReference type="STRING" id="178035.A0A154NZ60"/>
<dbReference type="Gene3D" id="3.80.10.10">
    <property type="entry name" value="Ribonuclease Inhibitor"/>
    <property type="match status" value="2"/>
</dbReference>
<dbReference type="GO" id="GO:0005813">
    <property type="term" value="C:centrosome"/>
    <property type="evidence" value="ECO:0007669"/>
    <property type="project" value="TreeGrafter"/>
</dbReference>
<name>A0A154NZ60_DUFNO</name>
<proteinExistence type="predicted"/>
<dbReference type="PANTHER" id="PTHR24110:SF3">
    <property type="entry name" value="CENTROSOMAL PROTEIN OF 78 KDA"/>
    <property type="match status" value="1"/>
</dbReference>
<reference evidence="2 3" key="1">
    <citation type="submission" date="2015-07" db="EMBL/GenBank/DDBJ databases">
        <title>The genome of Dufourea novaeangliae.</title>
        <authorList>
            <person name="Pan H."/>
            <person name="Kapheim K."/>
        </authorList>
    </citation>
    <scope>NUCLEOTIDE SEQUENCE [LARGE SCALE GENOMIC DNA]</scope>
    <source>
        <strain evidence="2">0120121106</strain>
        <tissue evidence="2">Whole body</tissue>
    </source>
</reference>
<keyword evidence="1" id="KW-0175">Coiled coil</keyword>
<dbReference type="PANTHER" id="PTHR24110">
    <property type="entry name" value="CENTROSOMAL PROTEIN OF 78 KDA"/>
    <property type="match status" value="1"/>
</dbReference>
<protein>
    <submittedName>
        <fullName evidence="2">Protein Cep78 like protein</fullName>
    </submittedName>
</protein>
<evidence type="ECO:0000313" key="2">
    <source>
        <dbReference type="EMBL" id="KZC04298.1"/>
    </source>
</evidence>
<dbReference type="GO" id="GO:0044782">
    <property type="term" value="P:cilium organization"/>
    <property type="evidence" value="ECO:0007669"/>
    <property type="project" value="TreeGrafter"/>
</dbReference>
<dbReference type="Proteomes" id="UP000076502">
    <property type="component" value="Unassembled WGS sequence"/>
</dbReference>
<dbReference type="AlphaFoldDB" id="A0A154NZ60"/>
<sequence length="470" mass="54716">MYSRSLCRRIRERVNTEEKLEKLWRCGKDRAWPILYTNYLLRCLVDAVAVCARDSSRITSITIDGIPLSSKYLNILYSGLRDNEKLTHLSLTRCRIGDVGCNALLECLANVPNVCVLNLSGCRLTRRSAASLSLFLKRRRADLMQNVWAESPVGSHRENSVKKVQGLHTLILNQNPKFGDNGVRQLVCTLKVDCLLRSLSLKRCGITKQGAEYIICVLQSNHVLTKIDLTRNRIPINVLQVILKLLRRNKDTTEGKPAKKRYFVNWITTNNIRKPVTKIDKRTIDRSRRLHRNILKKCTLKRFPRIHGRPNELKEKKKRCSLKKKRLRELQRQMLDIISCNDKLKEELTSNKALLDAQVQERSRTENEMQRVSVQLNDLRSKVIMVNCLRSKLHNDNQVLQKDLRHFFEKFEKLLTMKQTEVEKLDGQDDSSELESLLFRQKGYTVTNYLEKQSYYPPTREINITTLVES</sequence>
<dbReference type="Pfam" id="PF13516">
    <property type="entry name" value="LRR_6"/>
    <property type="match status" value="2"/>
</dbReference>
<gene>
    <name evidence="2" type="ORF">WN55_02659</name>
</gene>